<reference evidence="3" key="1">
    <citation type="submission" date="2021-01" db="EMBL/GenBank/DDBJ databases">
        <authorList>
            <person name="Corre E."/>
            <person name="Pelletier E."/>
            <person name="Niang G."/>
            <person name="Scheremetjew M."/>
            <person name="Finn R."/>
            <person name="Kale V."/>
            <person name="Holt S."/>
            <person name="Cochrane G."/>
            <person name="Meng A."/>
            <person name="Brown T."/>
            <person name="Cohen L."/>
        </authorList>
    </citation>
    <scope>NUCLEOTIDE SEQUENCE</scope>
    <source>
        <strain evidence="3">GSBS06</strain>
    </source>
</reference>
<sequence>MEVVKTKKKLEAIQSSLANIENRVKDKSSTANDAREALQFRTDLNGKYLEISERLLKRGRKIDPDTNKPIYSEKFIENVTDLSELRISLLEKAIAIHNEIGDLVDKEKAELAEKAERDRIAQEEEEQMLEEEKRIQKTALAEKQRLEAEKIAKQREKELKEAAKLVATKMTDVERFLEMENARCEAFGSKTGPEALEDALGMLRTAVLDHRSPTAHLNLLKVLQGYFQNIVKLPDRKEFRRINVENEKFRNEILSISGGCEVLLAASFKLSLEKYKEETTNADVKQLFYVLEEPPLEDLDEWSEWYRVQKLFLDRISKEIQLCQ</sequence>
<keyword evidence="1" id="KW-0175">Coiled coil</keyword>
<dbReference type="SUPFAM" id="SSF143503">
    <property type="entry name" value="PUG domain-like"/>
    <property type="match status" value="1"/>
</dbReference>
<evidence type="ECO:0000313" key="3">
    <source>
        <dbReference type="EMBL" id="CAE0433683.1"/>
    </source>
</evidence>
<dbReference type="InterPro" id="IPR018997">
    <property type="entry name" value="PUB_domain"/>
</dbReference>
<dbReference type="Pfam" id="PF09409">
    <property type="entry name" value="PUB"/>
    <property type="match status" value="1"/>
</dbReference>
<proteinExistence type="predicted"/>
<dbReference type="InterPro" id="IPR036339">
    <property type="entry name" value="PUB-like_dom_sf"/>
</dbReference>
<dbReference type="EMBL" id="HBIN01005542">
    <property type="protein sequence ID" value="CAE0433683.1"/>
    <property type="molecule type" value="Transcribed_RNA"/>
</dbReference>
<dbReference type="AlphaFoldDB" id="A0A7S3LPE8"/>
<feature type="coiled-coil region" evidence="1">
    <location>
        <begin position="106"/>
        <end position="163"/>
    </location>
</feature>
<evidence type="ECO:0000259" key="2">
    <source>
        <dbReference type="Pfam" id="PF09409"/>
    </source>
</evidence>
<gene>
    <name evidence="3" type="ORF">ASTO00021_LOCUS4004</name>
</gene>
<accession>A0A7S3LPE8</accession>
<protein>
    <recommendedName>
        <fullName evidence="2">PUB domain-containing protein</fullName>
    </recommendedName>
</protein>
<organism evidence="3">
    <name type="scientific">Aplanochytrium stocchinoi</name>
    <dbReference type="NCBI Taxonomy" id="215587"/>
    <lineage>
        <taxon>Eukaryota</taxon>
        <taxon>Sar</taxon>
        <taxon>Stramenopiles</taxon>
        <taxon>Bigyra</taxon>
        <taxon>Labyrinthulomycetes</taxon>
        <taxon>Thraustochytrida</taxon>
        <taxon>Thraustochytriidae</taxon>
        <taxon>Aplanochytrium</taxon>
    </lineage>
</organism>
<name>A0A7S3LPE8_9STRA</name>
<feature type="domain" description="PUB" evidence="2">
    <location>
        <begin position="219"/>
        <end position="301"/>
    </location>
</feature>
<dbReference type="Gene3D" id="1.20.58.2190">
    <property type="match status" value="1"/>
</dbReference>
<dbReference type="CDD" id="cd09212">
    <property type="entry name" value="PUB"/>
    <property type="match status" value="1"/>
</dbReference>
<feature type="coiled-coil region" evidence="1">
    <location>
        <begin position="3"/>
        <end position="37"/>
    </location>
</feature>
<evidence type="ECO:0000256" key="1">
    <source>
        <dbReference type="SAM" id="Coils"/>
    </source>
</evidence>